<feature type="domain" description="MoaB/Mog" evidence="1">
    <location>
        <begin position="73"/>
        <end position="246"/>
    </location>
</feature>
<keyword evidence="3" id="KW-1185">Reference proteome</keyword>
<evidence type="ECO:0000259" key="1">
    <source>
        <dbReference type="SMART" id="SM00852"/>
    </source>
</evidence>
<dbReference type="AlphaFoldDB" id="A0A8K0NPX0"/>
<dbReference type="Pfam" id="PF24102">
    <property type="entry name" value="FLAD1_M"/>
    <property type="match status" value="1"/>
</dbReference>
<name>A0A8K0NPX0_9TREE</name>
<evidence type="ECO:0000313" key="3">
    <source>
        <dbReference type="Proteomes" id="UP000812966"/>
    </source>
</evidence>
<dbReference type="GO" id="GO:0042726">
    <property type="term" value="P:flavin-containing compound metabolic process"/>
    <property type="evidence" value="ECO:0007669"/>
    <property type="project" value="TreeGrafter"/>
</dbReference>
<dbReference type="OrthoDB" id="448496at2759"/>
<dbReference type="Gene3D" id="3.40.980.10">
    <property type="entry name" value="MoaB/Mog-like domain"/>
    <property type="match status" value="1"/>
</dbReference>
<sequence length="327" mass="36285">MWSRLSLFRSPLVSSFIKSSSSSRSCLPRFIAQQHHRSMSSSTAQPGQINFPVTPVEGNSQPLGEGKYIKTAGCLIIGDEVLNGKTRDSNSNFFAKQCFDLGIELKKIEVIADDEEEIVEAARRMTEKYDFVVCSGGIGPTHDDITYPSMAKAFNLPLELNQETVKRMHAGMVARGMDPNAQDAEQRTARERMAQLPTGKGAECIFVAEDKWVPVVRLGGKLCIFPGIPSLFENLLLSLTPYLPLPPDSAKPFRLLVFTNMPESSLAPYLTELHQRERKNGIRVGSYPMLYKGVHVSLIGLDEARIREIGEEVAKKLDGKVVESQKK</sequence>
<dbReference type="SMART" id="SM00852">
    <property type="entry name" value="MoCF_biosynth"/>
    <property type="match status" value="1"/>
</dbReference>
<gene>
    <name evidence="2" type="ORF">FFLO_04439</name>
</gene>
<reference evidence="2" key="1">
    <citation type="submission" date="2020-04" db="EMBL/GenBank/DDBJ databases">
        <title>Analysis of mating type loci in Filobasidium floriforme.</title>
        <authorList>
            <person name="Nowrousian M."/>
        </authorList>
    </citation>
    <scope>NUCLEOTIDE SEQUENCE</scope>
    <source>
        <strain evidence="2">CBS 6242</strain>
    </source>
</reference>
<dbReference type="Pfam" id="PF00994">
    <property type="entry name" value="MoCF_biosynth"/>
    <property type="match status" value="1"/>
</dbReference>
<dbReference type="SUPFAM" id="SSF53218">
    <property type="entry name" value="Molybdenum cofactor biosynthesis proteins"/>
    <property type="match status" value="1"/>
</dbReference>
<protein>
    <recommendedName>
        <fullName evidence="1">MoaB/Mog domain-containing protein</fullName>
    </recommendedName>
</protein>
<dbReference type="InterPro" id="IPR056596">
    <property type="entry name" value="FLAD1_M"/>
</dbReference>
<proteinExistence type="predicted"/>
<dbReference type="InterPro" id="IPR001453">
    <property type="entry name" value="MoaB/Mog_dom"/>
</dbReference>
<comment type="caution">
    <text evidence="2">The sequence shown here is derived from an EMBL/GenBank/DDBJ whole genome shotgun (WGS) entry which is preliminary data.</text>
</comment>
<evidence type="ECO:0000313" key="2">
    <source>
        <dbReference type="EMBL" id="KAG7531318.1"/>
    </source>
</evidence>
<dbReference type="GO" id="GO:0047884">
    <property type="term" value="F:FAD diphosphatase activity"/>
    <property type="evidence" value="ECO:0007669"/>
    <property type="project" value="TreeGrafter"/>
</dbReference>
<accession>A0A8K0NPX0</accession>
<dbReference type="EMBL" id="JABELV010000094">
    <property type="protein sequence ID" value="KAG7531318.1"/>
    <property type="molecule type" value="Genomic_DNA"/>
</dbReference>
<organism evidence="2 3">
    <name type="scientific">Filobasidium floriforme</name>
    <dbReference type="NCBI Taxonomy" id="5210"/>
    <lineage>
        <taxon>Eukaryota</taxon>
        <taxon>Fungi</taxon>
        <taxon>Dikarya</taxon>
        <taxon>Basidiomycota</taxon>
        <taxon>Agaricomycotina</taxon>
        <taxon>Tremellomycetes</taxon>
        <taxon>Filobasidiales</taxon>
        <taxon>Filobasidiaceae</taxon>
        <taxon>Filobasidium</taxon>
    </lineage>
</organism>
<dbReference type="Proteomes" id="UP000812966">
    <property type="component" value="Unassembled WGS sequence"/>
</dbReference>
<dbReference type="PANTHER" id="PTHR47675">
    <property type="entry name" value="MOLYBDOPTERIN BINDING DOMAIN PROTEIN (AFU_ORTHOLOGUE AFUA_5G11210)"/>
    <property type="match status" value="1"/>
</dbReference>
<dbReference type="PANTHER" id="PTHR47675:SF1">
    <property type="entry name" value="MOLYBDOPTERIN BINDING DOMAIN PROTEIN (AFU_ORTHOLOGUE AFUA_5G11210)"/>
    <property type="match status" value="1"/>
</dbReference>
<dbReference type="InterPro" id="IPR036425">
    <property type="entry name" value="MoaB/Mog-like_dom_sf"/>
</dbReference>
<dbReference type="CDD" id="cd00885">
    <property type="entry name" value="cinA"/>
    <property type="match status" value="1"/>
</dbReference>